<dbReference type="Proteomes" id="UP000228568">
    <property type="component" value="Unassembled WGS sequence"/>
</dbReference>
<evidence type="ECO:0000256" key="2">
    <source>
        <dbReference type="ARBA" id="ARBA00022801"/>
    </source>
</evidence>
<dbReference type="GO" id="GO:0070694">
    <property type="term" value="F:5-hydroxymethyl-dUMP N-hydrolase activity"/>
    <property type="evidence" value="ECO:0007669"/>
    <property type="project" value="InterPro"/>
</dbReference>
<dbReference type="Gene3D" id="3.40.50.450">
    <property type="match status" value="1"/>
</dbReference>
<comment type="subunit">
    <text evidence="1 6">Monomer and homodimer.</text>
</comment>
<dbReference type="GO" id="GO:0009116">
    <property type="term" value="P:nucleoside metabolic process"/>
    <property type="evidence" value="ECO:0007669"/>
    <property type="project" value="UniProtKB-UniRule"/>
</dbReference>
<evidence type="ECO:0000256" key="1">
    <source>
        <dbReference type="ARBA" id="ARBA00011407"/>
    </source>
</evidence>
<dbReference type="AlphaFoldDB" id="A0A2M7V6G9"/>
<comment type="catalytic activity">
    <reaction evidence="6">
        <text>a purine 2'-deoxyribonucleoside 5'-phosphate + H2O = a purine nucleobase + 2-deoxy-D-ribose 5-phosphate</text>
        <dbReference type="Rhea" id="RHEA:51132"/>
        <dbReference type="ChEBI" id="CHEBI:15377"/>
        <dbReference type="ChEBI" id="CHEBI:26386"/>
        <dbReference type="ChEBI" id="CHEBI:62877"/>
        <dbReference type="ChEBI" id="CHEBI:142198"/>
    </reaction>
</comment>
<dbReference type="GO" id="GO:0009159">
    <property type="term" value="P:deoxyribonucleoside monophosphate catabolic process"/>
    <property type="evidence" value="ECO:0007669"/>
    <property type="project" value="InterPro"/>
</dbReference>
<evidence type="ECO:0000313" key="8">
    <source>
        <dbReference type="Proteomes" id="UP000228568"/>
    </source>
</evidence>
<dbReference type="EMBL" id="PFPK01000047">
    <property type="protein sequence ID" value="PIZ94265.1"/>
    <property type="molecule type" value="Genomic_DNA"/>
</dbReference>
<accession>A0A2M7V6G9</accession>
<reference evidence="8" key="1">
    <citation type="submission" date="2017-09" db="EMBL/GenBank/DDBJ databases">
        <title>Depth-based differentiation of microbial function through sediment-hosted aquifers and enrichment of novel symbionts in the deep terrestrial subsurface.</title>
        <authorList>
            <person name="Probst A.J."/>
            <person name="Ladd B."/>
            <person name="Jarett J.K."/>
            <person name="Geller-Mcgrath D.E."/>
            <person name="Sieber C.M.K."/>
            <person name="Emerson J.B."/>
            <person name="Anantharaman K."/>
            <person name="Thomas B.C."/>
            <person name="Malmstrom R."/>
            <person name="Stieglmeier M."/>
            <person name="Klingl A."/>
            <person name="Woyke T."/>
            <person name="Ryan C.M."/>
            <person name="Banfield J.F."/>
        </authorList>
    </citation>
    <scope>NUCLEOTIDE SEQUENCE [LARGE SCALE GENOMIC DNA]</scope>
</reference>
<organism evidence="7 8">
    <name type="scientific">Candidatus Magasanikbacteria bacterium CG_4_10_14_0_2_um_filter_37_12</name>
    <dbReference type="NCBI Taxonomy" id="1974637"/>
    <lineage>
        <taxon>Bacteria</taxon>
        <taxon>Candidatus Magasanikiibacteriota</taxon>
    </lineage>
</organism>
<comment type="function">
    <text evidence="6">Catalyzes the cleavage of the N-glycosidic bond of deoxyribonucleoside 5'-monophosphates to yield deoxyribose 5-phosphate and a purine or pyrimidine base.</text>
</comment>
<comment type="caution">
    <text evidence="7">The sequence shown here is derived from an EMBL/GenBank/DDBJ whole genome shotgun (WGS) entry which is preliminary data.</text>
</comment>
<dbReference type="HAMAP" id="MF_03036">
    <property type="entry name" value="Nuc_phosphate_hydrolase"/>
    <property type="match status" value="1"/>
</dbReference>
<dbReference type="InterPro" id="IPR007710">
    <property type="entry name" value="Nucleoside_deoxyribTrfase"/>
</dbReference>
<evidence type="ECO:0000256" key="5">
    <source>
        <dbReference type="ARBA" id="ARBA00047460"/>
    </source>
</evidence>
<dbReference type="SUPFAM" id="SSF52309">
    <property type="entry name" value="N-(deoxy)ribosyltransferase-like"/>
    <property type="match status" value="1"/>
</dbReference>
<dbReference type="InterPro" id="IPR028607">
    <property type="entry name" value="DNPH1"/>
</dbReference>
<evidence type="ECO:0000256" key="6">
    <source>
        <dbReference type="HAMAP-Rule" id="MF_03036"/>
    </source>
</evidence>
<evidence type="ECO:0000256" key="4">
    <source>
        <dbReference type="ARBA" id="ARBA00023295"/>
    </source>
</evidence>
<dbReference type="PANTHER" id="PTHR15364">
    <property type="entry name" value="2'-DEOXYNUCLEOSIDE 5'-PHOSPHATE N-HYDROLASE 1"/>
    <property type="match status" value="1"/>
</dbReference>
<protein>
    <recommendedName>
        <fullName evidence="6">Putative 2'-deoxynucleoside 5'-phosphate N-hydrolase 1</fullName>
        <ecNumber evidence="6">3.2.2.-</ecNumber>
    </recommendedName>
</protein>
<keyword evidence="4 6" id="KW-0326">Glycosidase</keyword>
<keyword evidence="7" id="KW-0808">Transferase</keyword>
<dbReference type="EC" id="3.2.2.-" evidence="6"/>
<evidence type="ECO:0000256" key="3">
    <source>
        <dbReference type="ARBA" id="ARBA00023080"/>
    </source>
</evidence>
<dbReference type="InterPro" id="IPR051239">
    <property type="entry name" value="2'-dNMP_N-hydrolase"/>
</dbReference>
<comment type="catalytic activity">
    <reaction evidence="5">
        <text>5-hydroxymethyl-dUMP + H2O = 5-hydroxymethyluracil + 2-deoxy-D-ribose 5-phosphate</text>
        <dbReference type="Rhea" id="RHEA:77099"/>
        <dbReference type="ChEBI" id="CHEBI:15377"/>
        <dbReference type="ChEBI" id="CHEBI:16964"/>
        <dbReference type="ChEBI" id="CHEBI:62877"/>
        <dbReference type="ChEBI" id="CHEBI:90409"/>
    </reaction>
    <physiologicalReaction direction="left-to-right" evidence="5">
        <dbReference type="Rhea" id="RHEA:77100"/>
    </physiologicalReaction>
</comment>
<name>A0A2M7V6G9_9BACT</name>
<keyword evidence="3 6" id="KW-0546">Nucleotide metabolism</keyword>
<dbReference type="GO" id="GO:0016740">
    <property type="term" value="F:transferase activity"/>
    <property type="evidence" value="ECO:0007669"/>
    <property type="project" value="UniProtKB-KW"/>
</dbReference>
<gene>
    <name evidence="7" type="ORF">COX81_04090</name>
</gene>
<evidence type="ECO:0000313" key="7">
    <source>
        <dbReference type="EMBL" id="PIZ94265.1"/>
    </source>
</evidence>
<proteinExistence type="inferred from homology"/>
<comment type="caution">
    <text evidence="6">Lacks conserved residue(s) required for the propagation of feature annotation.</text>
</comment>
<comment type="similarity">
    <text evidence="6">Belongs to the 2'-deoxynucleoside 5'-phosphate N-hydrolase 1 family.</text>
</comment>
<comment type="catalytic activity">
    <reaction evidence="6">
        <text>a pyrimidine 2'-deoxyribonucleoside 5'-phosphate + H2O = a pyrimidine nucleobase + 2-deoxy-D-ribose 5-phosphate</text>
        <dbReference type="Rhea" id="RHEA:57852"/>
        <dbReference type="ChEBI" id="CHEBI:15377"/>
        <dbReference type="ChEBI" id="CHEBI:26432"/>
        <dbReference type="ChEBI" id="CHEBI:62877"/>
        <dbReference type="ChEBI" id="CHEBI:142209"/>
    </reaction>
</comment>
<sequence>MNIYFTASIRGGRAEQPSYEQILKLIERYGSVLSGHVADESISNFGETEFTKEEIYEREIENLKQCDIVVAEITTPSLGVGYMIAKATDMNKEIICLYHEKNTDKLSAIIHASPKTKVILYESAEDIQIYLKKLFKKND</sequence>
<keyword evidence="2 6" id="KW-0378">Hydrolase</keyword>
<dbReference type="GO" id="GO:0009117">
    <property type="term" value="P:nucleotide metabolic process"/>
    <property type="evidence" value="ECO:0007669"/>
    <property type="project" value="UniProtKB-KW"/>
</dbReference>
<dbReference type="Pfam" id="PF05014">
    <property type="entry name" value="Nuc_deoxyrib_tr"/>
    <property type="match status" value="1"/>
</dbReference>
<feature type="binding site" description="in other chain" evidence="6">
    <location>
        <position position="19"/>
    </location>
    <ligand>
        <name>substrate</name>
        <note>ligand shared between homodimeric partners</note>
    </ligand>
</feature>
<dbReference type="PANTHER" id="PTHR15364:SF0">
    <property type="entry name" value="2'-DEOXYNUCLEOSIDE 5'-PHOSPHATE N-HYDROLASE 1"/>
    <property type="match status" value="1"/>
</dbReference>